<protein>
    <submittedName>
        <fullName evidence="1">Lipoprotein</fullName>
    </submittedName>
</protein>
<proteinExistence type="predicted"/>
<reference evidence="1 2" key="1">
    <citation type="journal article" date="2012" name="J. Bacteriol.">
        <title>Draft Genome Sequence of the Soil Bacterium Burkholderia terrae Strain BS001, Which Interacts with Fungal Surface Structures.</title>
        <authorList>
            <person name="Nazir R."/>
            <person name="Hansen M.A."/>
            <person name="Sorensen S."/>
            <person name="van Elsas J.D."/>
        </authorList>
    </citation>
    <scope>NUCLEOTIDE SEQUENCE [LARGE SCALE GENOMIC DNA]</scope>
    <source>
        <strain evidence="1 2">BS001</strain>
    </source>
</reference>
<keyword evidence="2" id="KW-1185">Reference proteome</keyword>
<gene>
    <name evidence="1" type="ORF">WQE_04332</name>
</gene>
<comment type="caution">
    <text evidence="1">The sequence shown here is derived from an EMBL/GenBank/DDBJ whole genome shotgun (WGS) entry which is preliminary data.</text>
</comment>
<dbReference type="Proteomes" id="UP000004980">
    <property type="component" value="Unassembled WGS sequence"/>
</dbReference>
<keyword evidence="1" id="KW-0449">Lipoprotein</keyword>
<sequence length="298" mass="32454">MLPALNADRRGRRSPLRGSIDKIESIARSYFSFAHAWHAFTAIRTVCDNAQFTQLSDTEEVRMKKSFTCRIGVVLVAVILGACAGGSGSGSGSGSAMNVAENSGFLRDYSRLAETKDSQGRTIRAWVSPKLTPANYNAILLDPLIFYPEPRPNDQVSAETLQQILAYSNDTLKRSLSQRFRMVDRPGPGVLRLRGGFTSVASEGEGLKPYQYVPMAFVATMALRTATGTPQRAFIVIEAEGTDSVTGELLGERVRIGTGERLAQVARQQVMTLDTLKPLLDDLAGSAFPELSQYVKAK</sequence>
<evidence type="ECO:0000313" key="1">
    <source>
        <dbReference type="EMBL" id="EIN02355.1"/>
    </source>
</evidence>
<accession>A0ABP2PY21</accession>
<organism evidence="1 2">
    <name type="scientific">Paraburkholderia hospita</name>
    <dbReference type="NCBI Taxonomy" id="169430"/>
    <lineage>
        <taxon>Bacteria</taxon>
        <taxon>Pseudomonadati</taxon>
        <taxon>Pseudomonadota</taxon>
        <taxon>Betaproteobacteria</taxon>
        <taxon>Burkholderiales</taxon>
        <taxon>Burkholderiaceae</taxon>
        <taxon>Paraburkholderia</taxon>
    </lineage>
</organism>
<dbReference type="InterPro" id="IPR021747">
    <property type="entry name" value="DUF3313"/>
</dbReference>
<dbReference type="Pfam" id="PF11769">
    <property type="entry name" value="DUF3313"/>
    <property type="match status" value="1"/>
</dbReference>
<evidence type="ECO:0000313" key="2">
    <source>
        <dbReference type="Proteomes" id="UP000004980"/>
    </source>
</evidence>
<name>A0ABP2PY21_9BURK</name>
<dbReference type="EMBL" id="AKAU01000029">
    <property type="protein sequence ID" value="EIN02355.1"/>
    <property type="molecule type" value="Genomic_DNA"/>
</dbReference>